<reference evidence="1" key="1">
    <citation type="journal article" date="2021" name="Proc. Natl. Acad. Sci. U.S.A.">
        <title>A Catalog of Tens of Thousands of Viruses from Human Metagenomes Reveals Hidden Associations with Chronic Diseases.</title>
        <authorList>
            <person name="Tisza M.J."/>
            <person name="Buck C.B."/>
        </authorList>
    </citation>
    <scope>NUCLEOTIDE SEQUENCE</scope>
    <source>
        <strain evidence="1">CtkzC12</strain>
    </source>
</reference>
<dbReference type="Gene3D" id="3.30.420.240">
    <property type="match status" value="1"/>
</dbReference>
<dbReference type="InterPro" id="IPR027417">
    <property type="entry name" value="P-loop_NTPase"/>
</dbReference>
<evidence type="ECO:0000313" key="1">
    <source>
        <dbReference type="EMBL" id="DAD74006.1"/>
    </source>
</evidence>
<dbReference type="Gene3D" id="3.40.50.300">
    <property type="entry name" value="P-loop containing nucleotide triphosphate hydrolases"/>
    <property type="match status" value="1"/>
</dbReference>
<proteinExistence type="predicted"/>
<accession>A0A8S5LVF6</accession>
<sequence>MLDDLNFYDEDFIEPEIADLIEFFDNEERQTTNTLTKKRVDEHFQEAGEYLNNFIVYPDLFVDLLVPKRSHFTLYPFQRIMIRCMARGTATYETLSRGTSKSFIADLERYLHCMFVPRHNTTITAGTIKQAAEIAKQKFVNDLWVKFPLLGNEMQRRVVAGKKMDPFSVQKDYVSFTFKNGSSISLGNVRGLRRQSLIFEEVIEQDETLVNEVYIPMLNEPRKMSNGLINPYEPQSQEIYITTAGYQGTFAYQKLIEILCRSVMDPNSYYVICGTYRIPLYHGLTAKKKIEDVINSPSFSKSSFEREYESRWSDAPAGAAFNVNMISALRQVKLTELKNKLTATQLEEGCFYVICADMAKDGAAETAVGVAKVIPKEHFFTYKFVNLFSITSTDYMVIANEFKKTVLLYDAKLLIYDANGIGAAMRDWLNKETRDDHGIIYEGLGIINPPTDAEKDLIAYPKEKTICYEIKSGGTIGEQIHYFFFSRMSTGAITYPLKLTDAIALYGRNKGFMEMSMRKQKEVLAPFQVMDKMEQQLKNLDILNTSDAMTNRLKIVRRNAKIQKDYFSMAEYLV</sequence>
<organism evidence="1">
    <name type="scientific">Siphoviridae sp. ctkzC12</name>
    <dbReference type="NCBI Taxonomy" id="2826446"/>
    <lineage>
        <taxon>Viruses</taxon>
        <taxon>Duplodnaviria</taxon>
        <taxon>Heunggongvirae</taxon>
        <taxon>Uroviricota</taxon>
        <taxon>Caudoviricetes</taxon>
    </lineage>
</organism>
<protein>
    <submittedName>
        <fullName evidence="1">Terminase large subunit</fullName>
    </submittedName>
</protein>
<dbReference type="EMBL" id="BK014750">
    <property type="protein sequence ID" value="DAD74006.1"/>
    <property type="molecule type" value="Genomic_DNA"/>
</dbReference>
<name>A0A8S5LVF6_9CAUD</name>